<dbReference type="GO" id="GO:0008483">
    <property type="term" value="F:transaminase activity"/>
    <property type="evidence" value="ECO:0007669"/>
    <property type="project" value="UniProtKB-KW"/>
</dbReference>
<evidence type="ECO:0000313" key="7">
    <source>
        <dbReference type="EMBL" id="SUZ73197.1"/>
    </source>
</evidence>
<reference evidence="7" key="1">
    <citation type="submission" date="2018-05" db="EMBL/GenBank/DDBJ databases">
        <authorList>
            <person name="Lanie J.A."/>
            <person name="Ng W.-L."/>
            <person name="Kazmierczak K.M."/>
            <person name="Andrzejewski T.M."/>
            <person name="Davidsen T.M."/>
            <person name="Wayne K.J."/>
            <person name="Tettelin H."/>
            <person name="Glass J.I."/>
            <person name="Rusch D."/>
            <person name="Podicherti R."/>
            <person name="Tsui H.-C.T."/>
            <person name="Winkler M.E."/>
        </authorList>
    </citation>
    <scope>NUCLEOTIDE SEQUENCE</scope>
</reference>
<keyword evidence="5" id="KW-0663">Pyridoxal phosphate</keyword>
<evidence type="ECO:0000256" key="3">
    <source>
        <dbReference type="ARBA" id="ARBA00022576"/>
    </source>
</evidence>
<comment type="cofactor">
    <cofactor evidence="1">
        <name>pyridoxal 5'-phosphate</name>
        <dbReference type="ChEBI" id="CHEBI:597326"/>
    </cofactor>
</comment>
<protein>
    <recommendedName>
        <fullName evidence="6">Aminotransferase class I/classII large domain-containing protein</fullName>
    </recommendedName>
</protein>
<dbReference type="Pfam" id="PF00155">
    <property type="entry name" value="Aminotran_1_2"/>
    <property type="match status" value="1"/>
</dbReference>
<comment type="similarity">
    <text evidence="2">Belongs to the class-I pyridoxal-phosphate-dependent aminotransferase family.</text>
</comment>
<dbReference type="InterPro" id="IPR015424">
    <property type="entry name" value="PyrdxlP-dep_Trfase"/>
</dbReference>
<feature type="domain" description="Aminotransferase class I/classII large" evidence="6">
    <location>
        <begin position="24"/>
        <end position="401"/>
    </location>
</feature>
<evidence type="ECO:0000256" key="5">
    <source>
        <dbReference type="ARBA" id="ARBA00022898"/>
    </source>
</evidence>
<dbReference type="CDD" id="cd00609">
    <property type="entry name" value="AAT_like"/>
    <property type="match status" value="1"/>
</dbReference>
<dbReference type="InterPro" id="IPR050596">
    <property type="entry name" value="AspAT/PAT-like"/>
</dbReference>
<proteinExistence type="inferred from homology"/>
<evidence type="ECO:0000256" key="2">
    <source>
        <dbReference type="ARBA" id="ARBA00007441"/>
    </source>
</evidence>
<evidence type="ECO:0000259" key="6">
    <source>
        <dbReference type="Pfam" id="PF00155"/>
    </source>
</evidence>
<keyword evidence="3" id="KW-0032">Aminotransferase</keyword>
<sequence>MPYMGVAQAMVNAAEFGYRNGRPDWCNLGQGQPDVGRIEGAPNRLTWITLEPHDQSYGPPGGIDELREAVADHYNRLYRKGQDSRYKKENVSIASGGRLMLSRIFTTFDSISVGYKFPDSPSYHDVFSHHLDRVKPVPVKAGPDESFHLDPASFGKAIVDRKLKAFLIGNPCNPTGDLIRDGELKAYMTAARKNKCTLILDESYSHYIYGEDGAPGSGPVSVASHVRNVEKDPVLIVDGLSKNFRYPGWQLSWVVGPTAVIENLERVATGFDGGPSLPAQRLAIKALDPERADEETTAVRRLFARKRIAMVEGLEALGIRCGEGPLGTFYVWADVSGLPKSLNDADSFFKAGLGRKVVTVPGPFFDVNPGGTHPPMKQLKRWVRFSFGPSEDKITTGLERLGEIIAVSLEG</sequence>
<dbReference type="SUPFAM" id="SSF53383">
    <property type="entry name" value="PLP-dependent transferases"/>
    <property type="match status" value="1"/>
</dbReference>
<evidence type="ECO:0000256" key="4">
    <source>
        <dbReference type="ARBA" id="ARBA00022679"/>
    </source>
</evidence>
<dbReference type="EMBL" id="UINC01001172">
    <property type="protein sequence ID" value="SUZ73197.1"/>
    <property type="molecule type" value="Genomic_DNA"/>
</dbReference>
<dbReference type="InterPro" id="IPR004839">
    <property type="entry name" value="Aminotransferase_I/II_large"/>
</dbReference>
<accession>A0A381Q525</accession>
<dbReference type="AlphaFoldDB" id="A0A381Q525"/>
<evidence type="ECO:0000256" key="1">
    <source>
        <dbReference type="ARBA" id="ARBA00001933"/>
    </source>
</evidence>
<dbReference type="GO" id="GO:0030170">
    <property type="term" value="F:pyridoxal phosphate binding"/>
    <property type="evidence" value="ECO:0007669"/>
    <property type="project" value="InterPro"/>
</dbReference>
<dbReference type="PANTHER" id="PTHR46383:SF1">
    <property type="entry name" value="ASPARTATE AMINOTRANSFERASE"/>
    <property type="match status" value="1"/>
</dbReference>
<name>A0A381Q525_9ZZZZ</name>
<dbReference type="Gene3D" id="3.40.640.10">
    <property type="entry name" value="Type I PLP-dependent aspartate aminotransferase-like (Major domain)"/>
    <property type="match status" value="1"/>
</dbReference>
<gene>
    <name evidence="7" type="ORF">METZ01_LOCUS26051</name>
</gene>
<organism evidence="7">
    <name type="scientific">marine metagenome</name>
    <dbReference type="NCBI Taxonomy" id="408172"/>
    <lineage>
        <taxon>unclassified sequences</taxon>
        <taxon>metagenomes</taxon>
        <taxon>ecological metagenomes</taxon>
    </lineage>
</organism>
<dbReference type="GO" id="GO:0006520">
    <property type="term" value="P:amino acid metabolic process"/>
    <property type="evidence" value="ECO:0007669"/>
    <property type="project" value="InterPro"/>
</dbReference>
<dbReference type="InterPro" id="IPR015421">
    <property type="entry name" value="PyrdxlP-dep_Trfase_major"/>
</dbReference>
<keyword evidence="4" id="KW-0808">Transferase</keyword>
<dbReference type="PANTHER" id="PTHR46383">
    <property type="entry name" value="ASPARTATE AMINOTRANSFERASE"/>
    <property type="match status" value="1"/>
</dbReference>